<keyword evidence="5 6" id="KW-0472">Membrane</keyword>
<evidence type="ECO:0000256" key="1">
    <source>
        <dbReference type="ARBA" id="ARBA00004141"/>
    </source>
</evidence>
<protein>
    <recommendedName>
        <fullName evidence="9">Oligosaccharyltransferase complex subunit</fullName>
    </recommendedName>
</protein>
<dbReference type="InterPro" id="IPR042416">
    <property type="entry name" value="OSTC"/>
</dbReference>
<feature type="transmembrane region" description="Helical" evidence="6">
    <location>
        <begin position="122"/>
        <end position="142"/>
    </location>
</feature>
<sequence>MEAITGLYAAALGPVKAPSLRLRGIDTEWRPSSTLVLSALLLSYFLVTAGIIYDMIIEPPSIGYQVNEHGRQVPVAFMQGRINGQFITEGLSSAFMFLLGGLGFIALDQANQAGVSKTRRMTFLALGSGLVLITFLATRLFMSIKLPGYLR</sequence>
<evidence type="ECO:0008006" key="9">
    <source>
        <dbReference type="Google" id="ProtNLM"/>
    </source>
</evidence>
<dbReference type="Proteomes" id="UP000007799">
    <property type="component" value="Unassembled WGS sequence"/>
</dbReference>
<dbReference type="OMA" id="CWIFMRM"/>
<dbReference type="EMBL" id="GL832986">
    <property type="protein sequence ID" value="EGD79427.1"/>
    <property type="molecule type" value="Genomic_DNA"/>
</dbReference>
<proteinExistence type="inferred from homology"/>
<dbReference type="AlphaFoldDB" id="F2UP72"/>
<evidence type="ECO:0000313" key="8">
    <source>
        <dbReference type="Proteomes" id="UP000007799"/>
    </source>
</evidence>
<dbReference type="STRING" id="946362.F2UP72"/>
<reference evidence="7" key="1">
    <citation type="submission" date="2009-08" db="EMBL/GenBank/DDBJ databases">
        <title>Annotation of Salpingoeca rosetta.</title>
        <authorList>
            <consortium name="The Broad Institute Genome Sequencing Platform"/>
            <person name="Russ C."/>
            <person name="Cuomo C."/>
            <person name="Burger G."/>
            <person name="Gray M.W."/>
            <person name="Holland P.W.H."/>
            <person name="King N."/>
            <person name="Lang F.B.F."/>
            <person name="Roger A.J."/>
            <person name="Ruiz-Trillo I."/>
            <person name="Young S.K."/>
            <person name="Zeng Q."/>
            <person name="Gargeya S."/>
            <person name="Alvarado L."/>
            <person name="Berlin A."/>
            <person name="Chapman S.B."/>
            <person name="Chen Z."/>
            <person name="Freedman E."/>
            <person name="Gellesch M."/>
            <person name="Goldberg J."/>
            <person name="Griggs A."/>
            <person name="Gujja S."/>
            <person name="Heilman E."/>
            <person name="Heiman D."/>
            <person name="Howarth C."/>
            <person name="Mehta T."/>
            <person name="Neiman D."/>
            <person name="Pearson M."/>
            <person name="Roberts A."/>
            <person name="Saif S."/>
            <person name="Shea T."/>
            <person name="Shenoy N."/>
            <person name="Sisk P."/>
            <person name="Stolte C."/>
            <person name="Sykes S."/>
            <person name="White J."/>
            <person name="Yandava C."/>
            <person name="Haas B."/>
            <person name="Nusbaum C."/>
            <person name="Birren B."/>
        </authorList>
    </citation>
    <scope>NUCLEOTIDE SEQUENCE [LARGE SCALE GENOMIC DNA]</scope>
    <source>
        <strain evidence="7">ATCC 50818</strain>
    </source>
</reference>
<dbReference type="KEGG" id="sre:PTSG_09995"/>
<comment type="similarity">
    <text evidence="2">Belongs to the OSTC family.</text>
</comment>
<dbReference type="eggNOG" id="KOG3356">
    <property type="taxonomic scope" value="Eukaryota"/>
</dbReference>
<keyword evidence="8" id="KW-1185">Reference proteome</keyword>
<dbReference type="InterPro" id="IPR021149">
    <property type="entry name" value="OligosaccharylTrfase_OST3/OST6"/>
</dbReference>
<dbReference type="Pfam" id="PF04756">
    <property type="entry name" value="OST3_OST6"/>
    <property type="match status" value="1"/>
</dbReference>
<feature type="transmembrane region" description="Helical" evidence="6">
    <location>
        <begin position="86"/>
        <end position="107"/>
    </location>
</feature>
<evidence type="ECO:0000313" key="7">
    <source>
        <dbReference type="EMBL" id="EGD79427.1"/>
    </source>
</evidence>
<dbReference type="InParanoid" id="F2UP72"/>
<evidence type="ECO:0000256" key="5">
    <source>
        <dbReference type="ARBA" id="ARBA00023136"/>
    </source>
</evidence>
<dbReference type="GeneID" id="16069450"/>
<dbReference type="PANTHER" id="PTHR13160:SF4">
    <property type="entry name" value="OLIGOSACCHARYLTRANSFERASE COMPLEX SUBUNIT OSTC"/>
    <property type="match status" value="1"/>
</dbReference>
<keyword evidence="3 6" id="KW-0812">Transmembrane</keyword>
<keyword evidence="4 6" id="KW-1133">Transmembrane helix</keyword>
<feature type="transmembrane region" description="Helical" evidence="6">
    <location>
        <begin position="35"/>
        <end position="56"/>
    </location>
</feature>
<evidence type="ECO:0000256" key="4">
    <source>
        <dbReference type="ARBA" id="ARBA00022989"/>
    </source>
</evidence>
<dbReference type="OrthoDB" id="10256333at2759"/>
<comment type="subcellular location">
    <subcellularLocation>
        <location evidence="1">Membrane</location>
        <topology evidence="1">Multi-pass membrane protein</topology>
    </subcellularLocation>
</comment>
<name>F2UP72_SALR5</name>
<dbReference type="FunCoup" id="F2UP72">
    <property type="interactions" value="340"/>
</dbReference>
<accession>F2UP72</accession>
<dbReference type="RefSeq" id="XP_004988908.1">
    <property type="nucleotide sequence ID" value="XM_004988851.1"/>
</dbReference>
<dbReference type="PANTHER" id="PTHR13160">
    <property type="entry name" value="OLIGOSACCHARYLTRANSFERASE COMPLEX SUBUNIT OSTC"/>
    <property type="match status" value="1"/>
</dbReference>
<dbReference type="GO" id="GO:0008250">
    <property type="term" value="C:oligosaccharyltransferase complex"/>
    <property type="evidence" value="ECO:0007669"/>
    <property type="project" value="InterPro"/>
</dbReference>
<evidence type="ECO:0000256" key="2">
    <source>
        <dbReference type="ARBA" id="ARBA00009376"/>
    </source>
</evidence>
<evidence type="ECO:0000256" key="3">
    <source>
        <dbReference type="ARBA" id="ARBA00022692"/>
    </source>
</evidence>
<organism evidence="8">
    <name type="scientific">Salpingoeca rosetta (strain ATCC 50818 / BSB-021)</name>
    <dbReference type="NCBI Taxonomy" id="946362"/>
    <lineage>
        <taxon>Eukaryota</taxon>
        <taxon>Choanoflagellata</taxon>
        <taxon>Craspedida</taxon>
        <taxon>Salpingoecidae</taxon>
        <taxon>Salpingoeca</taxon>
    </lineage>
</organism>
<gene>
    <name evidence="7" type="ORF">PTSG_09995</name>
</gene>
<evidence type="ECO:0000256" key="6">
    <source>
        <dbReference type="SAM" id="Phobius"/>
    </source>
</evidence>